<evidence type="ECO:0000313" key="3">
    <source>
        <dbReference type="EMBL" id="MBX24019.1"/>
    </source>
</evidence>
<dbReference type="Gene3D" id="2.130.10.10">
    <property type="entry name" value="YVTN repeat-like/Quinoprotein amine dehydrogenase"/>
    <property type="match status" value="3"/>
</dbReference>
<dbReference type="SUPFAM" id="SSF50978">
    <property type="entry name" value="WD40 repeat-like"/>
    <property type="match status" value="2"/>
</dbReference>
<dbReference type="InterPro" id="IPR001680">
    <property type="entry name" value="WD40_rpt"/>
</dbReference>
<reference evidence="3" key="1">
    <citation type="submission" date="2018-02" db="EMBL/GenBank/DDBJ databases">
        <title>Rhizophora mucronata_Transcriptome.</title>
        <authorList>
            <person name="Meera S.P."/>
            <person name="Sreeshan A."/>
            <person name="Augustine A."/>
        </authorList>
    </citation>
    <scope>NUCLEOTIDE SEQUENCE</scope>
    <source>
        <tissue evidence="3">Leaf</tissue>
    </source>
</reference>
<comment type="similarity">
    <text evidence="1">Belongs to the WD repeat L(2)GL family.</text>
</comment>
<dbReference type="GO" id="GO:0045159">
    <property type="term" value="F:myosin II binding"/>
    <property type="evidence" value="ECO:0007669"/>
    <property type="project" value="TreeGrafter"/>
</dbReference>
<dbReference type="EMBL" id="GGEC01043535">
    <property type="protein sequence ID" value="MBX24019.1"/>
    <property type="molecule type" value="Transcribed_RNA"/>
</dbReference>
<dbReference type="SMART" id="SM00320">
    <property type="entry name" value="WD40"/>
    <property type="match status" value="6"/>
</dbReference>
<organism evidence="3">
    <name type="scientific">Rhizophora mucronata</name>
    <name type="common">Asiatic mangrove</name>
    <dbReference type="NCBI Taxonomy" id="61149"/>
    <lineage>
        <taxon>Eukaryota</taxon>
        <taxon>Viridiplantae</taxon>
        <taxon>Streptophyta</taxon>
        <taxon>Embryophyta</taxon>
        <taxon>Tracheophyta</taxon>
        <taxon>Spermatophyta</taxon>
        <taxon>Magnoliopsida</taxon>
        <taxon>eudicotyledons</taxon>
        <taxon>Gunneridae</taxon>
        <taxon>Pentapetalae</taxon>
        <taxon>rosids</taxon>
        <taxon>fabids</taxon>
        <taxon>Malpighiales</taxon>
        <taxon>Rhizophoraceae</taxon>
        <taxon>Rhizophora</taxon>
    </lineage>
</organism>
<dbReference type="GO" id="GO:0006887">
    <property type="term" value="P:exocytosis"/>
    <property type="evidence" value="ECO:0007669"/>
    <property type="project" value="UniProtKB-KW"/>
</dbReference>
<sequence length="898" mass="97859">MIAAKRLMQKAVNRRHHHQQHVQRDNLKPEDLDLRIAVHYGIPSTASLLAFDPIQGLLAVGTLDGRIKVIGGDGIEGLLISPKKSPFKNIEFFQNQGFLVTITNENDIQVWNLESRCLACSLQWESNITAFSVIGGSYLMFIGDECGTMYVVKYDNEGPKLLQLPYCLPASSLKEAAGYPSPDHQPIVGILPQPCSSGNRVLIAYQNGLMILWDVSESQILFVGGGNDLQLKDGIVKTISKVDNDIKENTSYHLVEKEISALCWASSSGSILAVGYIDGDILFWKIPTSSNTETQRNEFSSNIVRLQLSTAEKRLPVIVLHWSQSHRSSNDCDGQLFIYGGDEIGSDEVLMVLNLEWSCKKETLRCPGLVDLTMNGSFADMILLPSVGSAGSKHKSGLAMLTNPGQLHLYGNGSLSLISSQPEKQTSIFVEKFSGVVPMVDPIMTVAKLVALPPGGNSSKVLHEVATARKNGATPAQVGGLKWPLTGGVPSQLAFAEHATVERVYVAGYEDGSVRLWNATYLVLSLIYILECKMQNLDIASFSAPVSNLEFCSHSLRLAVGNIHGLVRIYNLNGSSHGKNICILTETKNEVHSLPEGEESLCSAVISLVCSPIHALQFANSGAKLVVGFECGRVAVLDMTSPSVLFFTDSVSPSSTPVIAVSLIKYVNTPSVVRSPKHSEPNIPSNSKEEIMLLLSRDATITIFNSDSGGLISSHQFHPGKKSIAISMYVIEGSSPVSGLNYGKQPEDSGQDAAVKNESLLKTTSAGIDSHSHKEQFYSNLTISTERSMDSLVLLCCEASLRLYSAKNIIRGNKKAICKVKHAKLCCWTTTFTKDDLVIGVVLLFQTGVIEIRSFPDLELVKESSLMSVLRWSFKANMEKMMSSEDGLITLVSFLYDY</sequence>
<dbReference type="PANTHER" id="PTHR10241:SF25">
    <property type="entry name" value="TOMOSYN, ISOFORM C"/>
    <property type="match status" value="1"/>
</dbReference>
<dbReference type="GO" id="GO:0006893">
    <property type="term" value="P:Golgi to plasma membrane transport"/>
    <property type="evidence" value="ECO:0007669"/>
    <property type="project" value="TreeGrafter"/>
</dbReference>
<dbReference type="GO" id="GO:0005737">
    <property type="term" value="C:cytoplasm"/>
    <property type="evidence" value="ECO:0007669"/>
    <property type="project" value="TreeGrafter"/>
</dbReference>
<dbReference type="AlphaFoldDB" id="A0A2P2M1B6"/>
<dbReference type="GO" id="GO:0005096">
    <property type="term" value="F:GTPase activator activity"/>
    <property type="evidence" value="ECO:0007669"/>
    <property type="project" value="TreeGrafter"/>
</dbReference>
<name>A0A2P2M1B6_RHIMU</name>
<protein>
    <submittedName>
        <fullName evidence="3">Uncharacterized protein LOC105111170 isoform X1</fullName>
    </submittedName>
</protein>
<accession>A0A2P2M1B6</accession>
<dbReference type="InterPro" id="IPR036322">
    <property type="entry name" value="WD40_repeat_dom_sf"/>
</dbReference>
<dbReference type="GO" id="GO:0019905">
    <property type="term" value="F:syntaxin binding"/>
    <property type="evidence" value="ECO:0007669"/>
    <property type="project" value="TreeGrafter"/>
</dbReference>
<dbReference type="GO" id="GO:0005886">
    <property type="term" value="C:plasma membrane"/>
    <property type="evidence" value="ECO:0007669"/>
    <property type="project" value="TreeGrafter"/>
</dbReference>
<evidence type="ECO:0000256" key="2">
    <source>
        <dbReference type="ARBA" id="ARBA00022483"/>
    </source>
</evidence>
<proteinExistence type="inferred from homology"/>
<evidence type="ECO:0000256" key="1">
    <source>
        <dbReference type="ARBA" id="ARBA00008070"/>
    </source>
</evidence>
<dbReference type="InterPro" id="IPR015943">
    <property type="entry name" value="WD40/YVTN_repeat-like_dom_sf"/>
</dbReference>
<dbReference type="PANTHER" id="PTHR10241">
    <property type="entry name" value="LETHAL 2 GIANT LARVAE PROTEIN"/>
    <property type="match status" value="1"/>
</dbReference>
<keyword evidence="2" id="KW-0268">Exocytosis</keyword>